<dbReference type="PROSITE" id="PS50803">
    <property type="entry name" value="OAR"/>
    <property type="match status" value="1"/>
</dbReference>
<dbReference type="PROSITE" id="PS50071">
    <property type="entry name" value="HOMEOBOX_2"/>
    <property type="match status" value="1"/>
</dbReference>
<dbReference type="Pfam" id="PF00046">
    <property type="entry name" value="Homeodomain"/>
    <property type="match status" value="1"/>
</dbReference>
<evidence type="ECO:0000259" key="9">
    <source>
        <dbReference type="PROSITE" id="PS50071"/>
    </source>
</evidence>
<dbReference type="PANTHER" id="PTHR24329:SF543">
    <property type="entry name" value="FI01017P-RELATED"/>
    <property type="match status" value="1"/>
</dbReference>
<feature type="compositionally biased region" description="Acidic residues" evidence="8">
    <location>
        <begin position="71"/>
        <end position="83"/>
    </location>
</feature>
<dbReference type="SMART" id="SM00389">
    <property type="entry name" value="HOX"/>
    <property type="match status" value="1"/>
</dbReference>
<dbReference type="FunFam" id="1.10.10.60:FF:000102">
    <property type="entry name" value="Aristaless related homeobox"/>
    <property type="match status" value="1"/>
</dbReference>
<keyword evidence="5 6" id="KW-0539">Nucleus</keyword>
<evidence type="ECO:0000256" key="7">
    <source>
        <dbReference type="RuleBase" id="RU000682"/>
    </source>
</evidence>
<dbReference type="PANTHER" id="PTHR24329">
    <property type="entry name" value="HOMEOBOX PROTEIN ARISTALESS"/>
    <property type="match status" value="1"/>
</dbReference>
<feature type="compositionally biased region" description="Low complexity" evidence="8">
    <location>
        <begin position="55"/>
        <end position="69"/>
    </location>
</feature>
<protein>
    <submittedName>
        <fullName evidence="11">Uncharacterized protein</fullName>
    </submittedName>
</protein>
<comment type="caution">
    <text evidence="11">The sequence shown here is derived from an EMBL/GenBank/DDBJ whole genome shotgun (WGS) entry which is preliminary data.</text>
</comment>
<sequence>MQMCKGDVGTVQTTRVNSYSIESILGYKATNYSRRSPANGRISDVSLHWEDHTTPVTSVITSPSTGPGPETDGDNLEGDDADSSVDCADKRRKVRRSRTTFTTYQLHKLERAFDNTQYPDVFTREELAVRLDLSEARVQVWFQNRRAKWRKREKILGRDSPTFFGQDQLTVTSVNLMPTVNPMTLAAAGTDPLLAISMRSLAGMNPLLAMGPAGLASVPSPFNTMSNKHGFSPAYFPSYVLPAAPSWPMMMSVPTASGGSGISPERCYLDCGNNKEPRKTSIDALRLKAREHLAGIEKHLNTHATPEATTSR</sequence>
<comment type="subcellular location">
    <subcellularLocation>
        <location evidence="1 6 7">Nucleus</location>
    </subcellularLocation>
</comment>
<feature type="domain" description="Homeobox" evidence="9">
    <location>
        <begin position="92"/>
        <end position="152"/>
    </location>
</feature>
<dbReference type="AlphaFoldDB" id="A0AAD9NIY7"/>
<keyword evidence="3 6" id="KW-0238">DNA-binding</keyword>
<dbReference type="PROSITE" id="PS00027">
    <property type="entry name" value="HOMEOBOX_1"/>
    <property type="match status" value="1"/>
</dbReference>
<evidence type="ECO:0000256" key="8">
    <source>
        <dbReference type="SAM" id="MobiDB-lite"/>
    </source>
</evidence>
<feature type="DNA-binding region" description="Homeobox" evidence="6">
    <location>
        <begin position="94"/>
        <end position="153"/>
    </location>
</feature>
<evidence type="ECO:0000256" key="5">
    <source>
        <dbReference type="ARBA" id="ARBA00023242"/>
    </source>
</evidence>
<dbReference type="CDD" id="cd00086">
    <property type="entry name" value="homeodomain"/>
    <property type="match status" value="1"/>
</dbReference>
<feature type="region of interest" description="Disordered" evidence="8">
    <location>
        <begin position="55"/>
        <end position="86"/>
    </location>
</feature>
<evidence type="ECO:0000256" key="6">
    <source>
        <dbReference type="PROSITE-ProRule" id="PRU00108"/>
    </source>
</evidence>
<evidence type="ECO:0000313" key="11">
    <source>
        <dbReference type="EMBL" id="KAK2172027.1"/>
    </source>
</evidence>
<gene>
    <name evidence="11" type="ORF">NP493_999g00019</name>
</gene>
<evidence type="ECO:0000313" key="12">
    <source>
        <dbReference type="Proteomes" id="UP001209878"/>
    </source>
</evidence>
<organism evidence="11 12">
    <name type="scientific">Ridgeia piscesae</name>
    <name type="common">Tubeworm</name>
    <dbReference type="NCBI Taxonomy" id="27915"/>
    <lineage>
        <taxon>Eukaryota</taxon>
        <taxon>Metazoa</taxon>
        <taxon>Spiralia</taxon>
        <taxon>Lophotrochozoa</taxon>
        <taxon>Annelida</taxon>
        <taxon>Polychaeta</taxon>
        <taxon>Sedentaria</taxon>
        <taxon>Canalipalpata</taxon>
        <taxon>Sabellida</taxon>
        <taxon>Siboglinidae</taxon>
        <taxon>Ridgeia</taxon>
    </lineage>
</organism>
<dbReference type="EMBL" id="JAODUO010000999">
    <property type="protein sequence ID" value="KAK2172027.1"/>
    <property type="molecule type" value="Genomic_DNA"/>
</dbReference>
<name>A0AAD9NIY7_RIDPI</name>
<dbReference type="GO" id="GO:0000977">
    <property type="term" value="F:RNA polymerase II transcription regulatory region sequence-specific DNA binding"/>
    <property type="evidence" value="ECO:0007669"/>
    <property type="project" value="TreeGrafter"/>
</dbReference>
<dbReference type="SUPFAM" id="SSF46689">
    <property type="entry name" value="Homeodomain-like"/>
    <property type="match status" value="1"/>
</dbReference>
<accession>A0AAD9NIY7</accession>
<evidence type="ECO:0000256" key="3">
    <source>
        <dbReference type="ARBA" id="ARBA00023125"/>
    </source>
</evidence>
<proteinExistence type="predicted"/>
<dbReference type="GO" id="GO:0000981">
    <property type="term" value="F:DNA-binding transcription factor activity, RNA polymerase II-specific"/>
    <property type="evidence" value="ECO:0007669"/>
    <property type="project" value="InterPro"/>
</dbReference>
<keyword evidence="12" id="KW-1185">Reference proteome</keyword>
<keyword evidence="4 6" id="KW-0371">Homeobox</keyword>
<dbReference type="InterPro" id="IPR001356">
    <property type="entry name" value="HD"/>
</dbReference>
<evidence type="ECO:0000256" key="2">
    <source>
        <dbReference type="ARBA" id="ARBA00022473"/>
    </source>
</evidence>
<dbReference type="InterPro" id="IPR017970">
    <property type="entry name" value="Homeobox_CS"/>
</dbReference>
<dbReference type="InterPro" id="IPR009057">
    <property type="entry name" value="Homeodomain-like_sf"/>
</dbReference>
<evidence type="ECO:0000259" key="10">
    <source>
        <dbReference type="PROSITE" id="PS50803"/>
    </source>
</evidence>
<keyword evidence="2" id="KW-0217">Developmental protein</keyword>
<dbReference type="InterPro" id="IPR003654">
    <property type="entry name" value="OAR_dom"/>
</dbReference>
<evidence type="ECO:0000256" key="1">
    <source>
        <dbReference type="ARBA" id="ARBA00004123"/>
    </source>
</evidence>
<dbReference type="Gene3D" id="1.10.10.60">
    <property type="entry name" value="Homeodomain-like"/>
    <property type="match status" value="1"/>
</dbReference>
<evidence type="ECO:0000256" key="4">
    <source>
        <dbReference type="ARBA" id="ARBA00023155"/>
    </source>
</evidence>
<reference evidence="11" key="1">
    <citation type="journal article" date="2023" name="Mol. Biol. Evol.">
        <title>Third-Generation Sequencing Reveals the Adaptive Role of the Epigenome in Three Deep-Sea Polychaetes.</title>
        <authorList>
            <person name="Perez M."/>
            <person name="Aroh O."/>
            <person name="Sun Y."/>
            <person name="Lan Y."/>
            <person name="Juniper S.K."/>
            <person name="Young C.R."/>
            <person name="Angers B."/>
            <person name="Qian P.Y."/>
        </authorList>
    </citation>
    <scope>NUCLEOTIDE SEQUENCE</scope>
    <source>
        <strain evidence="11">R07B-5</strain>
    </source>
</reference>
<dbReference type="GO" id="GO:0005634">
    <property type="term" value="C:nucleus"/>
    <property type="evidence" value="ECO:0007669"/>
    <property type="project" value="UniProtKB-SubCell"/>
</dbReference>
<dbReference type="Pfam" id="PF03826">
    <property type="entry name" value="OAR"/>
    <property type="match status" value="1"/>
</dbReference>
<dbReference type="Proteomes" id="UP001209878">
    <property type="component" value="Unassembled WGS sequence"/>
</dbReference>
<dbReference type="InterPro" id="IPR050649">
    <property type="entry name" value="Paired_Homeobox_TFs"/>
</dbReference>
<feature type="domain" description="OAR" evidence="10">
    <location>
        <begin position="280"/>
        <end position="293"/>
    </location>
</feature>